<reference evidence="1 2" key="1">
    <citation type="submission" date="2021-01" db="EMBL/GenBank/DDBJ databases">
        <title>Whole genome shotgun sequence of Planotetraspora kaengkrachanensis NBRC 104272.</title>
        <authorList>
            <person name="Komaki H."/>
            <person name="Tamura T."/>
        </authorList>
    </citation>
    <scope>NUCLEOTIDE SEQUENCE [LARGE SCALE GENOMIC DNA]</scope>
    <source>
        <strain evidence="1 2">NBRC 104272</strain>
    </source>
</reference>
<organism evidence="1 2">
    <name type="scientific">Planotetraspora kaengkrachanensis</name>
    <dbReference type="NCBI Taxonomy" id="575193"/>
    <lineage>
        <taxon>Bacteria</taxon>
        <taxon>Bacillati</taxon>
        <taxon>Actinomycetota</taxon>
        <taxon>Actinomycetes</taxon>
        <taxon>Streptosporangiales</taxon>
        <taxon>Streptosporangiaceae</taxon>
        <taxon>Planotetraspora</taxon>
    </lineage>
</organism>
<evidence type="ECO:0000313" key="1">
    <source>
        <dbReference type="EMBL" id="GIG77696.1"/>
    </source>
</evidence>
<dbReference type="Proteomes" id="UP000630097">
    <property type="component" value="Unassembled WGS sequence"/>
</dbReference>
<dbReference type="EMBL" id="BONV01000002">
    <property type="protein sequence ID" value="GIG77696.1"/>
    <property type="molecule type" value="Genomic_DNA"/>
</dbReference>
<sequence length="167" mass="18694">MTLLVHLTAAKNIRSVRRVGIRAESHGRGGGTGVYCVPVTPSYQMTYQWGRELRRGGQRTFVAVHFRIPDDEMVWVGHYNSVPIQLAGAEAAALVAGREDARGYELFVPRPIHVREIHRVRRVNRVTGWRYMPDAHGRPPCGCPVCIPPGQYGGAKIRKAYEDSFNS</sequence>
<keyword evidence="2" id="KW-1185">Reference proteome</keyword>
<dbReference type="AlphaFoldDB" id="A0A8J3PRZ3"/>
<name>A0A8J3PRZ3_9ACTN</name>
<dbReference type="RefSeq" id="WP_203881194.1">
    <property type="nucleotide sequence ID" value="NZ_BAABHH010000002.1"/>
</dbReference>
<gene>
    <name evidence="1" type="ORF">Pka01_08230</name>
</gene>
<accession>A0A8J3PRZ3</accession>
<protein>
    <submittedName>
        <fullName evidence="1">Uncharacterized protein</fullName>
    </submittedName>
</protein>
<evidence type="ECO:0000313" key="2">
    <source>
        <dbReference type="Proteomes" id="UP000630097"/>
    </source>
</evidence>
<comment type="caution">
    <text evidence="1">The sequence shown here is derived from an EMBL/GenBank/DDBJ whole genome shotgun (WGS) entry which is preliminary data.</text>
</comment>
<proteinExistence type="predicted"/>